<evidence type="ECO:0000256" key="2">
    <source>
        <dbReference type="ARBA" id="ARBA00008639"/>
    </source>
</evidence>
<dbReference type="Proteomes" id="UP000195011">
    <property type="component" value="Unassembled WGS sequence"/>
</dbReference>
<dbReference type="InterPro" id="IPR001926">
    <property type="entry name" value="TrpB-like_PALP"/>
</dbReference>
<comment type="similarity">
    <text evidence="2">Belongs to the ACC deaminase/D-cysteine desulfhydrase family.</text>
</comment>
<dbReference type="PANTHER" id="PTHR43780">
    <property type="entry name" value="1-AMINOCYCLOPROPANE-1-CARBOXYLATE DEAMINASE-RELATED"/>
    <property type="match status" value="1"/>
</dbReference>
<dbReference type="InterPro" id="IPR036052">
    <property type="entry name" value="TrpB-like_PALP_sf"/>
</dbReference>
<accession>A0A251YWY6</accession>
<organism evidence="5 6">
    <name type="scientific">Clavibacter michiganensis</name>
    <dbReference type="NCBI Taxonomy" id="28447"/>
    <lineage>
        <taxon>Bacteria</taxon>
        <taxon>Bacillati</taxon>
        <taxon>Actinomycetota</taxon>
        <taxon>Actinomycetes</taxon>
        <taxon>Micrococcales</taxon>
        <taxon>Microbacteriaceae</taxon>
        <taxon>Clavibacter</taxon>
    </lineage>
</organism>
<dbReference type="GO" id="GO:1901605">
    <property type="term" value="P:alpha-amino acid metabolic process"/>
    <property type="evidence" value="ECO:0007669"/>
    <property type="project" value="UniProtKB-ARBA"/>
</dbReference>
<dbReference type="SUPFAM" id="SSF53686">
    <property type="entry name" value="Tryptophan synthase beta subunit-like PLP-dependent enzymes"/>
    <property type="match status" value="1"/>
</dbReference>
<evidence type="ECO:0000313" key="5">
    <source>
        <dbReference type="EMBL" id="OUE28735.1"/>
    </source>
</evidence>
<name>A0A251YWY6_9MICO</name>
<dbReference type="RefSeq" id="WP_241534737.1">
    <property type="nucleotide sequence ID" value="NZ_MDJY01000006.1"/>
</dbReference>
<keyword evidence="3" id="KW-0663">Pyridoxal phosphate</keyword>
<dbReference type="Gene3D" id="3.40.50.1100">
    <property type="match status" value="1"/>
</dbReference>
<dbReference type="AlphaFoldDB" id="A0A251YWY6"/>
<sequence>MQGFVDAGHELTAQVGDMDHVVVAVGSGGTMAGLAEALGPERVLGVHCGAVDDPRAVVAGFLAERSTGISADRLRIDADRVGTGYAHLTDEARAALTLVARTTGILLDPTYTSRAAAGLVAAVRDGPIGAEDRVVLWHSGGVPGLFGHAELGG</sequence>
<dbReference type="InterPro" id="IPR027278">
    <property type="entry name" value="ACCD_DCysDesulf"/>
</dbReference>
<dbReference type="EMBL" id="MDJY01000006">
    <property type="protein sequence ID" value="OUE28735.1"/>
    <property type="molecule type" value="Genomic_DNA"/>
</dbReference>
<evidence type="ECO:0000256" key="3">
    <source>
        <dbReference type="ARBA" id="ARBA00022898"/>
    </source>
</evidence>
<evidence type="ECO:0000313" key="6">
    <source>
        <dbReference type="Proteomes" id="UP000195011"/>
    </source>
</evidence>
<evidence type="ECO:0000259" key="4">
    <source>
        <dbReference type="Pfam" id="PF00291"/>
    </source>
</evidence>
<dbReference type="GO" id="GO:0019148">
    <property type="term" value="F:D-cysteine desulfhydrase activity"/>
    <property type="evidence" value="ECO:0007669"/>
    <property type="project" value="TreeGrafter"/>
</dbReference>
<comment type="caution">
    <text evidence="5">The sequence shown here is derived from an EMBL/GenBank/DDBJ whole genome shotgun (WGS) entry which is preliminary data.</text>
</comment>
<proteinExistence type="inferred from homology"/>
<evidence type="ECO:0000256" key="1">
    <source>
        <dbReference type="ARBA" id="ARBA00001933"/>
    </source>
</evidence>
<dbReference type="Pfam" id="PF00291">
    <property type="entry name" value="PALP"/>
    <property type="match status" value="1"/>
</dbReference>
<comment type="cofactor">
    <cofactor evidence="1">
        <name>pyridoxal 5'-phosphate</name>
        <dbReference type="ChEBI" id="CHEBI:597326"/>
    </cofactor>
</comment>
<gene>
    <name evidence="5" type="primary">dcyD</name>
    <name evidence="5" type="ORF">BFL36_00560</name>
</gene>
<reference evidence="5 6" key="1">
    <citation type="submission" date="2016-08" db="EMBL/GenBank/DDBJ databases">
        <title>Genome sequence of Clavibacter michiganensis spp strain CFBP8017.</title>
        <authorList>
            <person name="Thapa S.P."/>
            <person name="Coaker G."/>
            <person name="Jacques M.-A."/>
        </authorList>
    </citation>
    <scope>NUCLEOTIDE SEQUENCE [LARGE SCALE GENOMIC DNA]</scope>
    <source>
        <strain evidence="5">CFBP8017</strain>
    </source>
</reference>
<protein>
    <submittedName>
        <fullName evidence="5">D-cysteine desulfhydrase</fullName>
    </submittedName>
</protein>
<dbReference type="PANTHER" id="PTHR43780:SF2">
    <property type="entry name" value="1-AMINOCYCLOPROPANE-1-CARBOXYLATE DEAMINASE-RELATED"/>
    <property type="match status" value="1"/>
</dbReference>
<feature type="domain" description="Tryptophan synthase beta chain-like PALP" evidence="4">
    <location>
        <begin position="2"/>
        <end position="140"/>
    </location>
</feature>